<dbReference type="Proteomes" id="UP000706333">
    <property type="component" value="Unassembled WGS sequence"/>
</dbReference>
<reference evidence="1" key="2">
    <citation type="journal article" date="2020" name="Microorganisms">
        <title>Osmotic Adaptation and Compatible Solute Biosynthesis of Phototrophic Bacteria as Revealed from Genome Analyses.</title>
        <authorList>
            <person name="Imhoff J.F."/>
            <person name="Rahn T."/>
            <person name="Kunzel S."/>
            <person name="Keller A."/>
            <person name="Neulinger S.C."/>
        </authorList>
    </citation>
    <scope>NUCLEOTIDE SEQUENCE</scope>
    <source>
        <strain evidence="1">LMG 28126</strain>
    </source>
</reference>
<protein>
    <submittedName>
        <fullName evidence="1">Uncharacterized protein</fullName>
    </submittedName>
</protein>
<gene>
    <name evidence="1" type="ORF">CCR87_07975</name>
</gene>
<evidence type="ECO:0000313" key="1">
    <source>
        <dbReference type="EMBL" id="MBK5927274.1"/>
    </source>
</evidence>
<sequence length="159" mass="17376">MALFKDAVDKDVVSRAWRKIKVDRDPWCALSLADEDMVRLIFDGTVVRARLDKKATNISVPSTTHCTGLDQRKLRRQDTAPRAFPTTCSRGRPDLRIGTTTPRLTSAIPTGSSRGPTALAAAMVKPAATRIAQETTRPIHAATHCRRLGPRWSGVMGSA</sequence>
<keyword evidence="2" id="KW-1185">Reference proteome</keyword>
<dbReference type="AlphaFoldDB" id="A0A934TJJ5"/>
<accession>A0A934TJJ5</accession>
<reference evidence="1" key="1">
    <citation type="submission" date="2017-05" db="EMBL/GenBank/DDBJ databases">
        <authorList>
            <person name="Imhoff J.F."/>
            <person name="Rahn T."/>
            <person name="Kuenzel S."/>
            <person name="Neulinger S.C."/>
        </authorList>
    </citation>
    <scope>NUCLEOTIDE SEQUENCE</scope>
    <source>
        <strain evidence="1">LMG 28126</strain>
    </source>
</reference>
<organism evidence="1 2">
    <name type="scientific">Rhodobaculum claviforme</name>
    <dbReference type="NCBI Taxonomy" id="1549854"/>
    <lineage>
        <taxon>Bacteria</taxon>
        <taxon>Pseudomonadati</taxon>
        <taxon>Pseudomonadota</taxon>
        <taxon>Alphaproteobacteria</taxon>
        <taxon>Rhodobacterales</taxon>
        <taxon>Paracoccaceae</taxon>
        <taxon>Rhodobaculum</taxon>
    </lineage>
</organism>
<comment type="caution">
    <text evidence="1">The sequence shown here is derived from an EMBL/GenBank/DDBJ whole genome shotgun (WGS) entry which is preliminary data.</text>
</comment>
<evidence type="ECO:0000313" key="2">
    <source>
        <dbReference type="Proteomes" id="UP000706333"/>
    </source>
</evidence>
<proteinExistence type="predicted"/>
<dbReference type="EMBL" id="NHSD01000227">
    <property type="protein sequence ID" value="MBK5927274.1"/>
    <property type="molecule type" value="Genomic_DNA"/>
</dbReference>
<name>A0A934TJJ5_9RHOB</name>